<dbReference type="Proteomes" id="UP000436088">
    <property type="component" value="Unassembled WGS sequence"/>
</dbReference>
<evidence type="ECO:0000313" key="1">
    <source>
        <dbReference type="EMBL" id="KAE8689237.1"/>
    </source>
</evidence>
<proteinExistence type="predicted"/>
<evidence type="ECO:0000313" key="2">
    <source>
        <dbReference type="Proteomes" id="UP000436088"/>
    </source>
</evidence>
<accession>A0A6A2ZBW4</accession>
<reference evidence="1" key="1">
    <citation type="submission" date="2019-09" db="EMBL/GenBank/DDBJ databases">
        <title>Draft genome information of white flower Hibiscus syriacus.</title>
        <authorList>
            <person name="Kim Y.-M."/>
        </authorList>
    </citation>
    <scope>NUCLEOTIDE SEQUENCE [LARGE SCALE GENOMIC DNA]</scope>
    <source>
        <strain evidence="1">YM2019G1</strain>
    </source>
</reference>
<gene>
    <name evidence="1" type="ORF">F3Y22_tig00110940pilonHSYRG00183</name>
</gene>
<dbReference type="OrthoDB" id="778244at2759"/>
<dbReference type="GO" id="GO:0005776">
    <property type="term" value="C:autophagosome"/>
    <property type="evidence" value="ECO:0007669"/>
    <property type="project" value="TreeGrafter"/>
</dbReference>
<comment type="caution">
    <text evidence="1">The sequence shown here is derived from an EMBL/GenBank/DDBJ whole genome shotgun (WGS) entry which is preliminary data.</text>
</comment>
<name>A0A6A2ZBW4_HIBSY</name>
<dbReference type="GO" id="GO:0006950">
    <property type="term" value="P:response to stress"/>
    <property type="evidence" value="ECO:0007669"/>
    <property type="project" value="TreeGrafter"/>
</dbReference>
<organism evidence="1 2">
    <name type="scientific">Hibiscus syriacus</name>
    <name type="common">Rose of Sharon</name>
    <dbReference type="NCBI Taxonomy" id="106335"/>
    <lineage>
        <taxon>Eukaryota</taxon>
        <taxon>Viridiplantae</taxon>
        <taxon>Streptophyta</taxon>
        <taxon>Embryophyta</taxon>
        <taxon>Tracheophyta</taxon>
        <taxon>Spermatophyta</taxon>
        <taxon>Magnoliopsida</taxon>
        <taxon>eudicotyledons</taxon>
        <taxon>Gunneridae</taxon>
        <taxon>Pentapetalae</taxon>
        <taxon>rosids</taxon>
        <taxon>malvids</taxon>
        <taxon>Malvales</taxon>
        <taxon>Malvaceae</taxon>
        <taxon>Malvoideae</taxon>
        <taxon>Hibiscus</taxon>
    </lineage>
</organism>
<dbReference type="InterPro" id="IPR053273">
    <property type="entry name" value="CST_Regulator"/>
</dbReference>
<sequence>MITMDLEGITWVGHVYQEFESMCLEAEEVMYKDTVKYVEDQVQTVGASVKKFYADVMQDMVQDLLLPSSLEPKEAVAASNTPVEKNSVTLKKPNVGLKEAAIMSKGERVTENPEVIADVNVNVANVPSFSRLHMDDNIFESCHGRFVERASSDVLSGENSNNAHDKPNIENLPLARTSELTSVENEFSIMPSFSGNANANHEVLSHQSPTTFSRILVKEYGCDSVEEGCNEIRSASESAPEILNDDLQLGESVADKEMEIRLSSYVTGSAESNGQSNNWTMDTAGVTRTTTACRKQTGTVQALGDTPVDESCIMVNGAGLHFHRRKDGKHKPYQKKIRDAISSRMRSARKKEYQQLALWYGDDVESDKDCKSYSLSSGSPTPDILDSECQMPYLCT</sequence>
<dbReference type="PANTHER" id="PTHR34659:SF8">
    <property type="entry name" value="(RAPE) HYPOTHETICAL PROTEIN"/>
    <property type="match status" value="1"/>
</dbReference>
<dbReference type="PANTHER" id="PTHR34659">
    <property type="entry name" value="BNAA05G11610D PROTEIN"/>
    <property type="match status" value="1"/>
</dbReference>
<dbReference type="GO" id="GO:0061908">
    <property type="term" value="C:phagophore"/>
    <property type="evidence" value="ECO:0007669"/>
    <property type="project" value="TreeGrafter"/>
</dbReference>
<protein>
    <submittedName>
        <fullName evidence="1">Adaptin ear-binding coat-associated protein 1 NECAP-1 isoform 1</fullName>
    </submittedName>
</protein>
<keyword evidence="2" id="KW-1185">Reference proteome</keyword>
<dbReference type="EMBL" id="VEPZ02001172">
    <property type="protein sequence ID" value="KAE8689237.1"/>
    <property type="molecule type" value="Genomic_DNA"/>
</dbReference>
<dbReference type="AlphaFoldDB" id="A0A6A2ZBW4"/>